<dbReference type="EMBL" id="CP144534">
    <property type="protein sequence ID" value="WWC62084.1"/>
    <property type="molecule type" value="Genomic_DNA"/>
</dbReference>
<feature type="compositionally biased region" description="Low complexity" evidence="1">
    <location>
        <begin position="157"/>
        <end position="174"/>
    </location>
</feature>
<dbReference type="Gene3D" id="1.25.10.10">
    <property type="entry name" value="Leucine-rich Repeat Variant"/>
    <property type="match status" value="1"/>
</dbReference>
<reference evidence="3" key="2">
    <citation type="submission" date="2024-02" db="EMBL/GenBank/DDBJ databases">
        <title>Comparative genomics of Cryptococcus and Kwoniella reveals pathogenesis evolution and contrasting modes of karyotype evolution via chromosome fusion or intercentromeric recombination.</title>
        <authorList>
            <person name="Coelho M.A."/>
            <person name="David-Palma M."/>
            <person name="Shea T."/>
            <person name="Bowers K."/>
            <person name="McGinley-Smith S."/>
            <person name="Mohammad A.W."/>
            <person name="Gnirke A."/>
            <person name="Yurkov A.M."/>
            <person name="Nowrousian M."/>
            <person name="Sun S."/>
            <person name="Cuomo C.A."/>
            <person name="Heitman J."/>
        </authorList>
    </citation>
    <scope>NUCLEOTIDE SEQUENCE</scope>
    <source>
        <strain evidence="3">CBS 10117</strain>
    </source>
</reference>
<feature type="compositionally biased region" description="Acidic residues" evidence="1">
    <location>
        <begin position="985"/>
        <end position="1004"/>
    </location>
</feature>
<dbReference type="Pfam" id="PF07814">
    <property type="entry name" value="WAPL"/>
    <property type="match status" value="1"/>
</dbReference>
<feature type="region of interest" description="Disordered" evidence="1">
    <location>
        <begin position="343"/>
        <end position="388"/>
    </location>
</feature>
<evidence type="ECO:0000256" key="1">
    <source>
        <dbReference type="SAM" id="MobiDB-lite"/>
    </source>
</evidence>
<organism evidence="3 4">
    <name type="scientific">Kwoniella dejecticola CBS 10117</name>
    <dbReference type="NCBI Taxonomy" id="1296121"/>
    <lineage>
        <taxon>Eukaryota</taxon>
        <taxon>Fungi</taxon>
        <taxon>Dikarya</taxon>
        <taxon>Basidiomycota</taxon>
        <taxon>Agaricomycotina</taxon>
        <taxon>Tremellomycetes</taxon>
        <taxon>Tremellales</taxon>
        <taxon>Cryptococcaceae</taxon>
        <taxon>Kwoniella</taxon>
    </lineage>
</organism>
<feature type="region of interest" description="Disordered" evidence="1">
    <location>
        <begin position="256"/>
        <end position="275"/>
    </location>
</feature>
<dbReference type="SUPFAM" id="SSF48371">
    <property type="entry name" value="ARM repeat"/>
    <property type="match status" value="1"/>
</dbReference>
<feature type="compositionally biased region" description="Polar residues" evidence="1">
    <location>
        <begin position="210"/>
        <end position="230"/>
    </location>
</feature>
<feature type="region of interest" description="Disordered" evidence="1">
    <location>
        <begin position="283"/>
        <end position="315"/>
    </location>
</feature>
<dbReference type="InterPro" id="IPR016024">
    <property type="entry name" value="ARM-type_fold"/>
</dbReference>
<sequence length="1022" mass="111914">MAGSSSPLPSPPSGVMRSASLSAQKVYSRRAAVIRDKRKAEALAGDSDDDTDEDIDLSSETRASTKGKEKGRIAVEDGSPISKRTKQDLGPRRIRTSPRNISSASASVKATATTMFSSASRSPSPSPPPMKRSSSSTSSTRANALSSGVPMLRSRRNQIQAEKQKNKQQQEQAITPIVDIHPPSSSPPSPLPLPPDARAPSTPPRKTKTIFLSRSGDNTPHASPSSYENLFSTVSPSKEYFDGLPGKQVGGLPVSPGLGNGNGNAEGSRRLTRPGGMRRMLTKTQSMGALPDTPSKETDAGAVEDDSPKNAFGGSMQAIISPSQLPLSPNAPTTPTKLRSLLRTKSMPESPSRSSPKQEYTTNLDHNSNSADPSAHGAGGSGGRAKRTYGGKRSMLAEVSQVNLELANLSKADIGDEETETAPEVSYAELRKKYETDNEETQDGSGNLMAELLLARAPQAVSDMRSKGENRRFMDELSCLIEGIGDPNMGISFKRTSALDILRNMQDETWLAKLKICGQVDKVWDSLFQARGEESDIAMETICMLFLNTIQQSDSGLDNILQNDQDQIIDILLRNLKVTSGPLDSEKKGKVSNLDKKIRGVFNALHQTTTSTENTPSTRLLASSTLDSICESESDADEYIIFDNPAILGKVVDSLRTEMKALGDRFDLYEKGLDLMPSNDPPDFDHIYHLLHISFLLISHSDESKEQLEQQRSEIAKIFVDILIAASVLVLNTEDEISLNVSRSIGQILQLFIVLSSSSPQWIKDAFSIRGASTALLRIILQRTRFIPRQAQLTSMSSEAEESQRTEVDAGVSEVEMEQPDTKLLERDFLCTIMVLLIQSVRGNEEIARILATTRMRSGCTGKFGCLRKCNCLDQYTFTEHLGEIYKKYHEDDEDIFAKAITGYLALIIINLISSTASTSSFPHNARKDIKKDVEALPGQTVKNKLEGLRTSLRGLLYEVHHSLKQILGKSTEDRGVIKNRIEDRDGEEDEDEDEDGKEDEMEMESIKRALGLLDRMISDAI</sequence>
<dbReference type="RefSeq" id="XP_065825075.1">
    <property type="nucleotide sequence ID" value="XM_065969003.1"/>
</dbReference>
<name>A0AAJ8KPW5_9TREE</name>
<feature type="compositionally biased region" description="Basic and acidic residues" evidence="1">
    <location>
        <begin position="66"/>
        <end position="75"/>
    </location>
</feature>
<feature type="compositionally biased region" description="Low complexity" evidence="1">
    <location>
        <begin position="102"/>
        <end position="123"/>
    </location>
</feature>
<dbReference type="AlphaFoldDB" id="A0AAJ8KPW5"/>
<protein>
    <recommendedName>
        <fullName evidence="2">Wings apart-like protein C-terminal domain-containing protein</fullName>
    </recommendedName>
</protein>
<dbReference type="Proteomes" id="UP000078595">
    <property type="component" value="Chromosome 5"/>
</dbReference>
<keyword evidence="4" id="KW-1185">Reference proteome</keyword>
<dbReference type="KEGG" id="kdj:28968044"/>
<feature type="compositionally biased region" description="Polar residues" evidence="1">
    <location>
        <begin position="347"/>
        <end position="369"/>
    </location>
</feature>
<dbReference type="InterPro" id="IPR011989">
    <property type="entry name" value="ARM-like"/>
</dbReference>
<gene>
    <name evidence="3" type="ORF">I303_104674</name>
</gene>
<evidence type="ECO:0000313" key="3">
    <source>
        <dbReference type="EMBL" id="WWC62084.1"/>
    </source>
</evidence>
<proteinExistence type="predicted"/>
<dbReference type="GeneID" id="28968044"/>
<feature type="region of interest" description="Disordered" evidence="1">
    <location>
        <begin position="1"/>
        <end position="230"/>
    </location>
</feature>
<feature type="compositionally biased region" description="Acidic residues" evidence="1">
    <location>
        <begin position="46"/>
        <end position="57"/>
    </location>
</feature>
<reference evidence="3" key="1">
    <citation type="submission" date="2013-07" db="EMBL/GenBank/DDBJ databases">
        <authorList>
            <consortium name="The Broad Institute Genome Sequencing Platform"/>
            <person name="Cuomo C."/>
            <person name="Litvintseva A."/>
            <person name="Chen Y."/>
            <person name="Heitman J."/>
            <person name="Sun S."/>
            <person name="Springer D."/>
            <person name="Dromer F."/>
            <person name="Young S.K."/>
            <person name="Zeng Q."/>
            <person name="Gargeya S."/>
            <person name="Fitzgerald M."/>
            <person name="Abouelleil A."/>
            <person name="Alvarado L."/>
            <person name="Berlin A.M."/>
            <person name="Chapman S.B."/>
            <person name="Dewar J."/>
            <person name="Goldberg J."/>
            <person name="Griggs A."/>
            <person name="Gujja S."/>
            <person name="Hansen M."/>
            <person name="Howarth C."/>
            <person name="Imamovic A."/>
            <person name="Larimer J."/>
            <person name="McCowan C."/>
            <person name="Murphy C."/>
            <person name="Pearson M."/>
            <person name="Priest M."/>
            <person name="Roberts A."/>
            <person name="Saif S."/>
            <person name="Shea T."/>
            <person name="Sykes S."/>
            <person name="Wortman J."/>
            <person name="Nusbaum C."/>
            <person name="Birren B."/>
        </authorList>
    </citation>
    <scope>NUCLEOTIDE SEQUENCE</scope>
    <source>
        <strain evidence="3">CBS 10117</strain>
    </source>
</reference>
<feature type="compositionally biased region" description="Pro residues" evidence="1">
    <location>
        <begin position="184"/>
        <end position="203"/>
    </location>
</feature>
<dbReference type="InterPro" id="IPR022771">
    <property type="entry name" value="WAPL_C"/>
</dbReference>
<feature type="compositionally biased region" description="Low complexity" evidence="1">
    <location>
        <begin position="131"/>
        <end position="147"/>
    </location>
</feature>
<feature type="domain" description="Wings apart-like protein C-terminal" evidence="2">
    <location>
        <begin position="462"/>
        <end position="642"/>
    </location>
</feature>
<accession>A0AAJ8KPW5</accession>
<evidence type="ECO:0000259" key="2">
    <source>
        <dbReference type="Pfam" id="PF07814"/>
    </source>
</evidence>
<feature type="region of interest" description="Disordered" evidence="1">
    <location>
        <begin position="978"/>
        <end position="1005"/>
    </location>
</feature>
<evidence type="ECO:0000313" key="4">
    <source>
        <dbReference type="Proteomes" id="UP000078595"/>
    </source>
</evidence>